<sequence>MMEGRTRVRRRYRQNILAHRLPLLIVLLLLVENDVDTLTTPTRQHPLFFVGADDSLDDDGENVAINLDTIDASSQLTNDVDDKGGVSMDESSPLPVPASLAKAATVGAKIREAETTITTISLQGEMETSLIIDDEQPEPEMMNVSESINVDEHVLNLTINNRCHWGERGCKRGQANTSTSSVESSSNSNNSASAELENENSASSPALSFSSFAGSATAKIKARIMRGSGGSSSSLNRRKSVSNNSAPVWKSDNDSNKFHQYHAGGSVPKPPQGFKLAGRIVTSPSDGLAYFLDSPHVPSSEDDDDNANDSMMTIPYVYLECGPTIESTTEAFPLMDMVLRHFPASASMGHWNNLGGGVTLENDEEDGVGGASSYIDTNGKNEGQPKLLIALSPIEITVSGNDEESRLFNPGDVILMEDTLGKGHKMKAAPVVLGDEANDSPRGRDMIVLMVSLPHTVHFPIHDWIDDESSDAQQQANHNTLDESQSSVVGKSELLSSAPNAEERALSGFAPKNLHHNHHRRRQKRSSSSGSLGSSSKKPCPLEYDSAYSSLFVPTHHHHNHHYRRSSSSWRTRRFSSQGQRQGKESTTAMSAFDTTKYFPPPGFSTYDQESLLMEYLPSLRRTMLVGLGLSLTSSFIYCAQLLYPPLLALWGGATVIFGGALMNVLFTRWSYRRFIADWEEEWRWKREVMKNRLHRETMLMMKQQQQQESEMKSDTLKENEDIENESAT</sequence>
<dbReference type="Proteomes" id="UP001530293">
    <property type="component" value="Unassembled WGS sequence"/>
</dbReference>
<feature type="compositionally biased region" description="Low complexity" evidence="1">
    <location>
        <begin position="526"/>
        <end position="538"/>
    </location>
</feature>
<comment type="caution">
    <text evidence="4">The sequence shown here is derived from an EMBL/GenBank/DDBJ whole genome shotgun (WGS) entry which is preliminary data.</text>
</comment>
<organism evidence="4 5">
    <name type="scientific">Discostella pseudostelligera</name>
    <dbReference type="NCBI Taxonomy" id="259834"/>
    <lineage>
        <taxon>Eukaryota</taxon>
        <taxon>Sar</taxon>
        <taxon>Stramenopiles</taxon>
        <taxon>Ochrophyta</taxon>
        <taxon>Bacillariophyta</taxon>
        <taxon>Coscinodiscophyceae</taxon>
        <taxon>Thalassiosirophycidae</taxon>
        <taxon>Stephanodiscales</taxon>
        <taxon>Stephanodiscaceae</taxon>
        <taxon>Discostella</taxon>
    </lineage>
</organism>
<keyword evidence="2" id="KW-0812">Transmembrane</keyword>
<feature type="region of interest" description="Disordered" evidence="1">
    <location>
        <begin position="705"/>
        <end position="729"/>
    </location>
</feature>
<feature type="compositionally biased region" description="Basic and acidic residues" evidence="1">
    <location>
        <begin position="710"/>
        <end position="720"/>
    </location>
</feature>
<evidence type="ECO:0008006" key="6">
    <source>
        <dbReference type="Google" id="ProtNLM"/>
    </source>
</evidence>
<evidence type="ECO:0000313" key="4">
    <source>
        <dbReference type="EMBL" id="KAL3760837.1"/>
    </source>
</evidence>
<evidence type="ECO:0000313" key="5">
    <source>
        <dbReference type="Proteomes" id="UP001530293"/>
    </source>
</evidence>
<keyword evidence="5" id="KW-1185">Reference proteome</keyword>
<feature type="region of interest" description="Disordered" evidence="1">
    <location>
        <begin position="469"/>
        <end position="538"/>
    </location>
</feature>
<feature type="region of interest" description="Disordered" evidence="1">
    <location>
        <begin position="560"/>
        <end position="587"/>
    </location>
</feature>
<evidence type="ECO:0000256" key="3">
    <source>
        <dbReference type="SAM" id="SignalP"/>
    </source>
</evidence>
<dbReference type="AlphaFoldDB" id="A0ABD3MF97"/>
<dbReference type="EMBL" id="JALLBG020000171">
    <property type="protein sequence ID" value="KAL3760837.1"/>
    <property type="molecule type" value="Genomic_DNA"/>
</dbReference>
<name>A0ABD3MF97_9STRA</name>
<keyword evidence="2" id="KW-0472">Membrane</keyword>
<feature type="compositionally biased region" description="Low complexity" evidence="1">
    <location>
        <begin position="175"/>
        <end position="208"/>
    </location>
</feature>
<feature type="region of interest" description="Disordered" evidence="1">
    <location>
        <begin position="226"/>
        <end position="270"/>
    </location>
</feature>
<feature type="compositionally biased region" description="Polar residues" evidence="1">
    <location>
        <begin position="578"/>
        <end position="587"/>
    </location>
</feature>
<feature type="compositionally biased region" description="Low complexity" evidence="1">
    <location>
        <begin position="231"/>
        <end position="245"/>
    </location>
</feature>
<feature type="region of interest" description="Disordered" evidence="1">
    <location>
        <begin position="166"/>
        <end position="208"/>
    </location>
</feature>
<protein>
    <recommendedName>
        <fullName evidence="6">Transmembrane protein</fullName>
    </recommendedName>
</protein>
<feature type="compositionally biased region" description="Polar residues" evidence="1">
    <location>
        <begin position="471"/>
        <end position="499"/>
    </location>
</feature>
<accession>A0ABD3MF97</accession>
<keyword evidence="2" id="KW-1133">Transmembrane helix</keyword>
<feature type="chain" id="PRO_5044834766" description="Transmembrane protein" evidence="3">
    <location>
        <begin position="38"/>
        <end position="729"/>
    </location>
</feature>
<feature type="transmembrane region" description="Helical" evidence="2">
    <location>
        <begin position="643"/>
        <end position="667"/>
    </location>
</feature>
<reference evidence="4 5" key="1">
    <citation type="submission" date="2024-10" db="EMBL/GenBank/DDBJ databases">
        <title>Updated reference genomes for cyclostephanoid diatoms.</title>
        <authorList>
            <person name="Roberts W.R."/>
            <person name="Alverson A.J."/>
        </authorList>
    </citation>
    <scope>NUCLEOTIDE SEQUENCE [LARGE SCALE GENOMIC DNA]</scope>
    <source>
        <strain evidence="4 5">AJA232-27</strain>
    </source>
</reference>
<feature type="compositionally biased region" description="Basic residues" evidence="1">
    <location>
        <begin position="513"/>
        <end position="525"/>
    </location>
</feature>
<feature type="signal peptide" evidence="3">
    <location>
        <begin position="1"/>
        <end position="37"/>
    </location>
</feature>
<evidence type="ECO:0000256" key="1">
    <source>
        <dbReference type="SAM" id="MobiDB-lite"/>
    </source>
</evidence>
<evidence type="ECO:0000256" key="2">
    <source>
        <dbReference type="SAM" id="Phobius"/>
    </source>
</evidence>
<keyword evidence="3" id="KW-0732">Signal</keyword>
<proteinExistence type="predicted"/>
<gene>
    <name evidence="4" type="ORF">ACHAWU_007903</name>
</gene>